<feature type="transmembrane region" description="Helical" evidence="8">
    <location>
        <begin position="406"/>
        <end position="428"/>
    </location>
</feature>
<dbReference type="InterPro" id="IPR050321">
    <property type="entry name" value="Glycosyltr_2/OpgH_subfam"/>
</dbReference>
<feature type="transmembrane region" description="Helical" evidence="8">
    <location>
        <begin position="478"/>
        <end position="496"/>
    </location>
</feature>
<feature type="transmembrane region" description="Helical" evidence="8">
    <location>
        <begin position="26"/>
        <end position="44"/>
    </location>
</feature>
<proteinExistence type="predicted"/>
<feature type="region of interest" description="Disordered" evidence="7">
    <location>
        <begin position="516"/>
        <end position="547"/>
    </location>
</feature>
<organism evidence="10 11">
    <name type="scientific">Actinoplanes octamycinicus</name>
    <dbReference type="NCBI Taxonomy" id="135948"/>
    <lineage>
        <taxon>Bacteria</taxon>
        <taxon>Bacillati</taxon>
        <taxon>Actinomycetota</taxon>
        <taxon>Actinomycetes</taxon>
        <taxon>Micromonosporales</taxon>
        <taxon>Micromonosporaceae</taxon>
        <taxon>Actinoplanes</taxon>
    </lineage>
</organism>
<evidence type="ECO:0000313" key="11">
    <source>
        <dbReference type="Proteomes" id="UP000546162"/>
    </source>
</evidence>
<keyword evidence="2 10" id="KW-0328">Glycosyltransferase</keyword>
<dbReference type="CDD" id="cd06421">
    <property type="entry name" value="CESA_CelA_like"/>
    <property type="match status" value="1"/>
</dbReference>
<keyword evidence="11" id="KW-1185">Reference proteome</keyword>
<dbReference type="RefSeq" id="WP_185045470.1">
    <property type="nucleotide sequence ID" value="NZ_BAABFG010000005.1"/>
</dbReference>
<dbReference type="AlphaFoldDB" id="A0A7W7H708"/>
<dbReference type="InterPro" id="IPR003919">
    <property type="entry name" value="Cell_synth_A"/>
</dbReference>
<dbReference type="PRINTS" id="PR01439">
    <property type="entry name" value="CELLSNTHASEA"/>
</dbReference>
<dbReference type="Pfam" id="PF13632">
    <property type="entry name" value="Glyco_trans_2_3"/>
    <property type="match status" value="1"/>
</dbReference>
<dbReference type="Proteomes" id="UP000546162">
    <property type="component" value="Unassembled WGS sequence"/>
</dbReference>
<feature type="transmembrane region" description="Helical" evidence="8">
    <location>
        <begin position="351"/>
        <end position="372"/>
    </location>
</feature>
<dbReference type="EMBL" id="JACHNB010000001">
    <property type="protein sequence ID" value="MBB4745191.1"/>
    <property type="molecule type" value="Genomic_DNA"/>
</dbReference>
<feature type="transmembrane region" description="Helical" evidence="8">
    <location>
        <begin position="379"/>
        <end position="400"/>
    </location>
</feature>
<name>A0A7W7H708_9ACTN</name>
<evidence type="ECO:0000256" key="6">
    <source>
        <dbReference type="ARBA" id="ARBA00023136"/>
    </source>
</evidence>
<evidence type="ECO:0000313" key="10">
    <source>
        <dbReference type="EMBL" id="MBB4745191.1"/>
    </source>
</evidence>
<dbReference type="SUPFAM" id="SSF53448">
    <property type="entry name" value="Nucleotide-diphospho-sugar transferases"/>
    <property type="match status" value="1"/>
</dbReference>
<evidence type="ECO:0000256" key="3">
    <source>
        <dbReference type="ARBA" id="ARBA00022679"/>
    </source>
</evidence>
<dbReference type="InterPro" id="IPR029044">
    <property type="entry name" value="Nucleotide-diphossugar_trans"/>
</dbReference>
<gene>
    <name evidence="10" type="ORF">BJY16_008650</name>
</gene>
<dbReference type="InterPro" id="IPR001173">
    <property type="entry name" value="Glyco_trans_2-like"/>
</dbReference>
<evidence type="ECO:0000256" key="4">
    <source>
        <dbReference type="ARBA" id="ARBA00022692"/>
    </source>
</evidence>
<dbReference type="EC" id="2.4.1.12" evidence="10"/>
<evidence type="ECO:0000256" key="2">
    <source>
        <dbReference type="ARBA" id="ARBA00022676"/>
    </source>
</evidence>
<keyword evidence="5 8" id="KW-1133">Transmembrane helix</keyword>
<reference evidence="10 11" key="1">
    <citation type="submission" date="2020-08" db="EMBL/GenBank/DDBJ databases">
        <title>Sequencing the genomes of 1000 actinobacteria strains.</title>
        <authorList>
            <person name="Klenk H.-P."/>
        </authorList>
    </citation>
    <scope>NUCLEOTIDE SEQUENCE [LARGE SCALE GENOMIC DNA]</scope>
    <source>
        <strain evidence="10 11">DSM 45809</strain>
    </source>
</reference>
<dbReference type="GO" id="GO:0005886">
    <property type="term" value="C:plasma membrane"/>
    <property type="evidence" value="ECO:0007669"/>
    <property type="project" value="TreeGrafter"/>
</dbReference>
<dbReference type="Gene3D" id="3.90.550.10">
    <property type="entry name" value="Spore Coat Polysaccharide Biosynthesis Protein SpsA, Chain A"/>
    <property type="match status" value="1"/>
</dbReference>
<evidence type="ECO:0000256" key="1">
    <source>
        <dbReference type="ARBA" id="ARBA00004141"/>
    </source>
</evidence>
<keyword evidence="4 8" id="KW-0812">Transmembrane</keyword>
<comment type="caution">
    <text evidence="10">The sequence shown here is derived from an EMBL/GenBank/DDBJ whole genome shotgun (WGS) entry which is preliminary data.</text>
</comment>
<accession>A0A7W7H708</accession>
<dbReference type="PANTHER" id="PTHR43867:SF2">
    <property type="entry name" value="CELLULOSE SYNTHASE CATALYTIC SUBUNIT A [UDP-FORMING]"/>
    <property type="match status" value="1"/>
</dbReference>
<dbReference type="GO" id="GO:0016760">
    <property type="term" value="F:cellulose synthase (UDP-forming) activity"/>
    <property type="evidence" value="ECO:0007669"/>
    <property type="project" value="UniProtKB-EC"/>
</dbReference>
<evidence type="ECO:0000256" key="5">
    <source>
        <dbReference type="ARBA" id="ARBA00022989"/>
    </source>
</evidence>
<keyword evidence="6 8" id="KW-0472">Membrane</keyword>
<comment type="subcellular location">
    <subcellularLocation>
        <location evidence="1">Membrane</location>
        <topology evidence="1">Multi-pass membrane protein</topology>
    </subcellularLocation>
</comment>
<keyword evidence="3 10" id="KW-0808">Transferase</keyword>
<feature type="transmembrane region" description="Helical" evidence="8">
    <location>
        <begin position="449"/>
        <end position="472"/>
    </location>
</feature>
<protein>
    <submittedName>
        <fullName evidence="10">Cellulose synthase (UDP-forming)</fullName>
        <ecNumber evidence="10">2.4.1.12</ecNumber>
    </submittedName>
</protein>
<feature type="transmembrane region" description="Helical" evidence="8">
    <location>
        <begin position="51"/>
        <end position="75"/>
    </location>
</feature>
<feature type="domain" description="Glycosyltransferase 2-like" evidence="9">
    <location>
        <begin position="181"/>
        <end position="393"/>
    </location>
</feature>
<dbReference type="PANTHER" id="PTHR43867">
    <property type="entry name" value="CELLULOSE SYNTHASE CATALYTIC SUBUNIT A [UDP-FORMING]"/>
    <property type="match status" value="1"/>
</dbReference>
<evidence type="ECO:0000256" key="7">
    <source>
        <dbReference type="SAM" id="MobiDB-lite"/>
    </source>
</evidence>
<dbReference type="GO" id="GO:0006011">
    <property type="term" value="P:UDP-alpha-D-glucose metabolic process"/>
    <property type="evidence" value="ECO:0007669"/>
    <property type="project" value="InterPro"/>
</dbReference>
<evidence type="ECO:0000259" key="9">
    <source>
        <dbReference type="Pfam" id="PF13632"/>
    </source>
</evidence>
<evidence type="ECO:0000256" key="8">
    <source>
        <dbReference type="SAM" id="Phobius"/>
    </source>
</evidence>
<dbReference type="GO" id="GO:0035438">
    <property type="term" value="F:cyclic-di-GMP binding"/>
    <property type="evidence" value="ECO:0007669"/>
    <property type="project" value="InterPro"/>
</dbReference>
<sequence>MTAPPVPSARPGTRLAWRKLQRSTRVAIIAALAATVFYQLFLLNPAYRGPTWLWVAMLAAEGLTALHLIGTWWTILAHDDQPEPVDVVVWRNRLRAGADVPSIDVFVTAYGEDPALVRDTVLAARDMDLPHRTFLLDDGDSDALQQVAREAGIGYLRRPGGAHAKAGNVNAGLARTDGEFVVIFDADHVPERTFLLSILPHFQDPDVAFVQSPQSYTNNVNLVATGSGEAQRIFYELVCPGKNHFNAAFCVGTNVMFRRAALDGIGGIWTGSNSEDIWTSIELHKDGWKSIYVPQVLARGLAPEDVPSYLKQQMRWASGGFEVLLRGRLLKRGSGLTIDQRLQYLFCGTHYLLSLAMLTFMLFPSLYLLFALSPIRADGFAWATHYLPFQAAVLLVTWLQSGGFKLSAIVASIGATPVHLRALVGVLLGRPAKWKATNAGGDDARSLWAVMPLVALLLLNATAIVVGVLVMADPAPTWLSVGWASMIVLILGRMIIESVTGGRIRRRFTTPAVSEVGTRRPVTRELPAPPRIALESGSEPQPVPATA</sequence>